<feature type="compositionally biased region" description="Low complexity" evidence="3">
    <location>
        <begin position="855"/>
        <end position="866"/>
    </location>
</feature>
<dbReference type="Pfam" id="PF12796">
    <property type="entry name" value="Ank_2"/>
    <property type="match status" value="1"/>
</dbReference>
<dbReference type="PROSITE" id="PS50158">
    <property type="entry name" value="ZF_CCHC"/>
    <property type="match status" value="1"/>
</dbReference>
<feature type="compositionally biased region" description="Low complexity" evidence="3">
    <location>
        <begin position="658"/>
        <end position="674"/>
    </location>
</feature>
<dbReference type="AlphaFoldDB" id="D3AW33"/>
<gene>
    <name evidence="5" type="ORF">PPL_00300</name>
</gene>
<keyword evidence="1" id="KW-0479">Metal-binding</keyword>
<organism evidence="5 6">
    <name type="scientific">Heterostelium pallidum (strain ATCC 26659 / Pp 5 / PN500)</name>
    <name type="common">Cellular slime mold</name>
    <name type="synonym">Polysphondylium pallidum</name>
    <dbReference type="NCBI Taxonomy" id="670386"/>
    <lineage>
        <taxon>Eukaryota</taxon>
        <taxon>Amoebozoa</taxon>
        <taxon>Evosea</taxon>
        <taxon>Eumycetozoa</taxon>
        <taxon>Dictyostelia</taxon>
        <taxon>Acytosteliales</taxon>
        <taxon>Acytosteliaceae</taxon>
        <taxon>Heterostelium</taxon>
    </lineage>
</organism>
<dbReference type="InterPro" id="IPR001878">
    <property type="entry name" value="Znf_CCHC"/>
</dbReference>
<evidence type="ECO:0000256" key="2">
    <source>
        <dbReference type="SAM" id="Coils"/>
    </source>
</evidence>
<feature type="compositionally biased region" description="Polar residues" evidence="3">
    <location>
        <begin position="689"/>
        <end position="701"/>
    </location>
</feature>
<feature type="domain" description="CCHC-type" evidence="4">
    <location>
        <begin position="547"/>
        <end position="561"/>
    </location>
</feature>
<protein>
    <recommendedName>
        <fullName evidence="4">CCHC-type domain-containing protein</fullName>
    </recommendedName>
</protein>
<feature type="region of interest" description="Disordered" evidence="3">
    <location>
        <begin position="592"/>
        <end position="723"/>
    </location>
</feature>
<evidence type="ECO:0000313" key="5">
    <source>
        <dbReference type="EMBL" id="EFA86506.1"/>
    </source>
</evidence>
<dbReference type="EMBL" id="ADBJ01000002">
    <property type="protein sequence ID" value="EFA86506.1"/>
    <property type="molecule type" value="Genomic_DNA"/>
</dbReference>
<keyword evidence="2" id="KW-0175">Coiled coil</keyword>
<sequence length="880" mass="102550">MDCCSVSGSLEVIKYIQEQMDQQKTMPTPPVEPSIKWGLPSRICFDVAAGSGNLELVKYLLEKQNQLYSYPDAVLRAISLGHTEIVKYLRENTEVECSPDSHIEAAIASGNYETFLFLAETGDYMLYKETMDCAIRHSNEKVVEYLYYNHFESATVNEYTFENACLVGYMPVIRFLYESYTLSPDHPYIDALCKKPSLEVLEYLDSIEFNQGTTRDSFINVISHGRVEMVRWMLKNHREFNDESMLRDTVDNPVIFEILLADLEQRDDITLDHTHLMNHSIKCDAFGTTMLLSTRFQLPIRPLIETLLESSEISLREDMNYDDDEEGEISINDIEKEKELERERIRDEEYNNNDMLDEDNNNSNSSIVYSNNSLDYIDGSIFDKEIHVDDHKKIRLLNNEILELKIRLQQLEQSLKRNKLSDYQQLPLFALNASLLDDKKRDELEKYIFQYYKMYGAVTNNHKYHNRNMVYHYSQNFFVQRDGIPELATMKTSIPYNFEKIPSYTCDKQNLQENLENEKYAKILPYYHIILDYHIKKSDKKKFEGTCFNCSQGGHSLADCPFYKDFRRINRNRREFFDSKPVMNRYYVSEKGDTEQQLNNSSNNSVNSKNDNKQDKNEDYDPSSTATTTTATITKQTNVATDTVEDEEGVIDMDDSDNNNNDNNDNNESNSSSSGSKEKSVSTFDIIKKNTSSKSNVSDGTTQDKRIEENNDFIKLPDADDDEPYDINNYDSMYNGGGGGGGQQENILLNQQHQQKVAQSIQTFINAHQQRNNQYQQHQQQHQQQQYYQQYANYYAQIQQQQQQQQYYQKSPYYYPPPMYHQQPQQQQLPQYHNIYPYASGMDQYNGAYHQNNNQYQQQTSSSSTSDAVDMEVAEDGQLH</sequence>
<dbReference type="SUPFAM" id="SSF48403">
    <property type="entry name" value="Ankyrin repeat"/>
    <property type="match status" value="1"/>
</dbReference>
<dbReference type="InterPro" id="IPR052050">
    <property type="entry name" value="SecEffector_AnkRepeat"/>
</dbReference>
<dbReference type="GO" id="GO:0003676">
    <property type="term" value="F:nucleic acid binding"/>
    <property type="evidence" value="ECO:0007669"/>
    <property type="project" value="InterPro"/>
</dbReference>
<dbReference type="InterPro" id="IPR036770">
    <property type="entry name" value="Ankyrin_rpt-contain_sf"/>
</dbReference>
<feature type="compositionally biased region" description="Acidic residues" evidence="3">
    <location>
        <begin position="869"/>
        <end position="880"/>
    </location>
</feature>
<proteinExistence type="predicted"/>
<name>D3AW33_HETP5</name>
<dbReference type="Proteomes" id="UP000001396">
    <property type="component" value="Unassembled WGS sequence"/>
</dbReference>
<dbReference type="SUPFAM" id="SSF57756">
    <property type="entry name" value="Retrovirus zinc finger-like domains"/>
    <property type="match status" value="1"/>
</dbReference>
<feature type="compositionally biased region" description="Low complexity" evidence="3">
    <location>
        <begin position="625"/>
        <end position="641"/>
    </location>
</feature>
<dbReference type="GO" id="GO:0008270">
    <property type="term" value="F:zinc ion binding"/>
    <property type="evidence" value="ECO:0007669"/>
    <property type="project" value="UniProtKB-KW"/>
</dbReference>
<feature type="coiled-coil region" evidence="2">
    <location>
        <begin position="394"/>
        <end position="421"/>
    </location>
</feature>
<keyword evidence="6" id="KW-1185">Reference proteome</keyword>
<feature type="compositionally biased region" description="Acidic residues" evidence="3">
    <location>
        <begin position="643"/>
        <end position="657"/>
    </location>
</feature>
<evidence type="ECO:0000259" key="4">
    <source>
        <dbReference type="PROSITE" id="PS50158"/>
    </source>
</evidence>
<dbReference type="InParanoid" id="D3AW33"/>
<evidence type="ECO:0000256" key="1">
    <source>
        <dbReference type="PROSITE-ProRule" id="PRU00047"/>
    </source>
</evidence>
<dbReference type="Gene3D" id="1.25.40.20">
    <property type="entry name" value="Ankyrin repeat-containing domain"/>
    <property type="match status" value="1"/>
</dbReference>
<accession>D3AW33</accession>
<dbReference type="InterPro" id="IPR002110">
    <property type="entry name" value="Ankyrin_rpt"/>
</dbReference>
<keyword evidence="1" id="KW-0863">Zinc-finger</keyword>
<reference evidence="5 6" key="1">
    <citation type="journal article" date="2011" name="Genome Res.">
        <title>Phylogeny-wide analysis of social amoeba genomes highlights ancient origins for complex intercellular communication.</title>
        <authorList>
            <person name="Heidel A.J."/>
            <person name="Lawal H.M."/>
            <person name="Felder M."/>
            <person name="Schilde C."/>
            <person name="Helps N.R."/>
            <person name="Tunggal B."/>
            <person name="Rivero F."/>
            <person name="John U."/>
            <person name="Schleicher M."/>
            <person name="Eichinger L."/>
            <person name="Platzer M."/>
            <person name="Noegel A.A."/>
            <person name="Schaap P."/>
            <person name="Gloeckner G."/>
        </authorList>
    </citation>
    <scope>NUCLEOTIDE SEQUENCE [LARGE SCALE GENOMIC DNA]</scope>
    <source>
        <strain evidence="6">ATCC 26659 / Pp 5 / PN500</strain>
    </source>
</reference>
<dbReference type="InterPro" id="IPR036875">
    <property type="entry name" value="Znf_CCHC_sf"/>
</dbReference>
<evidence type="ECO:0000313" key="6">
    <source>
        <dbReference type="Proteomes" id="UP000001396"/>
    </source>
</evidence>
<dbReference type="GeneID" id="31355834"/>
<feature type="compositionally biased region" description="Low complexity" evidence="3">
    <location>
        <begin position="599"/>
        <end position="609"/>
    </location>
</feature>
<dbReference type="PANTHER" id="PTHR46586:SF3">
    <property type="entry name" value="ANKYRIN REPEAT-CONTAINING PROTEIN"/>
    <property type="match status" value="1"/>
</dbReference>
<dbReference type="PANTHER" id="PTHR46586">
    <property type="entry name" value="ANKYRIN REPEAT-CONTAINING PROTEIN"/>
    <property type="match status" value="1"/>
</dbReference>
<evidence type="ECO:0000256" key="3">
    <source>
        <dbReference type="SAM" id="MobiDB-lite"/>
    </source>
</evidence>
<keyword evidence="1" id="KW-0862">Zinc</keyword>
<feature type="compositionally biased region" description="Basic and acidic residues" evidence="3">
    <location>
        <begin position="610"/>
        <end position="619"/>
    </location>
</feature>
<dbReference type="STRING" id="670386.D3AW33"/>
<dbReference type="RefSeq" id="XP_020438611.1">
    <property type="nucleotide sequence ID" value="XM_020571337.1"/>
</dbReference>
<comment type="caution">
    <text evidence="5">The sequence shown here is derived from an EMBL/GenBank/DDBJ whole genome shotgun (WGS) entry which is preliminary data.</text>
</comment>
<feature type="region of interest" description="Disordered" evidence="3">
    <location>
        <begin position="855"/>
        <end position="880"/>
    </location>
</feature>